<dbReference type="EMBL" id="KV417274">
    <property type="protein sequence ID" value="KZO98791.1"/>
    <property type="molecule type" value="Genomic_DNA"/>
</dbReference>
<dbReference type="InterPro" id="IPR050131">
    <property type="entry name" value="Peptidase_S8_subtilisin-like"/>
</dbReference>
<evidence type="ECO:0000256" key="5">
    <source>
        <dbReference type="ARBA" id="ARBA00022825"/>
    </source>
</evidence>
<evidence type="ECO:0000313" key="11">
    <source>
        <dbReference type="EMBL" id="KZO98791.1"/>
    </source>
</evidence>
<feature type="active site" description="Charge relay system" evidence="6 7">
    <location>
        <position position="511"/>
    </location>
</feature>
<dbReference type="InterPro" id="IPR000209">
    <property type="entry name" value="Peptidase_S8/S53_dom"/>
</dbReference>
<dbReference type="PANTHER" id="PTHR43806">
    <property type="entry name" value="PEPTIDASE S8"/>
    <property type="match status" value="1"/>
</dbReference>
<dbReference type="Gene3D" id="3.40.50.200">
    <property type="entry name" value="Peptidase S8/S53 domain"/>
    <property type="match status" value="1"/>
</dbReference>
<dbReference type="InterPro" id="IPR034187">
    <property type="entry name" value="Peptidases_S8_5"/>
</dbReference>
<dbReference type="GO" id="GO:0004252">
    <property type="term" value="F:serine-type endopeptidase activity"/>
    <property type="evidence" value="ECO:0007669"/>
    <property type="project" value="UniProtKB-UniRule"/>
</dbReference>
<dbReference type="Gene3D" id="3.50.30.30">
    <property type="match status" value="1"/>
</dbReference>
<dbReference type="PROSITE" id="PS00137">
    <property type="entry name" value="SUBTILASE_HIS"/>
    <property type="match status" value="1"/>
</dbReference>
<dbReference type="PROSITE" id="PS51892">
    <property type="entry name" value="SUBTILASE"/>
    <property type="match status" value="1"/>
</dbReference>
<dbReference type="GO" id="GO:0005615">
    <property type="term" value="C:extracellular space"/>
    <property type="evidence" value="ECO:0007669"/>
    <property type="project" value="TreeGrafter"/>
</dbReference>
<evidence type="ECO:0000313" key="12">
    <source>
        <dbReference type="Proteomes" id="UP000076738"/>
    </source>
</evidence>
<evidence type="ECO:0000256" key="6">
    <source>
        <dbReference type="PIRSR" id="PIRSR615500-1"/>
    </source>
</evidence>
<feature type="active site" description="Charge relay system" evidence="6 7">
    <location>
        <position position="200"/>
    </location>
</feature>
<dbReference type="Pfam" id="PF00082">
    <property type="entry name" value="Peptidase_S8"/>
    <property type="match status" value="1"/>
</dbReference>
<feature type="chain" id="PRO_5007891167" evidence="8">
    <location>
        <begin position="19"/>
        <end position="872"/>
    </location>
</feature>
<evidence type="ECO:0000256" key="1">
    <source>
        <dbReference type="ARBA" id="ARBA00011073"/>
    </source>
</evidence>
<keyword evidence="2 7" id="KW-0645">Protease</keyword>
<feature type="signal peptide" evidence="8">
    <location>
        <begin position="1"/>
        <end position="18"/>
    </location>
</feature>
<gene>
    <name evidence="11" type="ORF">CALVIDRAFT_419111</name>
</gene>
<dbReference type="Pfam" id="PF06280">
    <property type="entry name" value="fn3_5"/>
    <property type="match status" value="1"/>
</dbReference>
<feature type="domain" description="Peptidase S8/S53" evidence="9">
    <location>
        <begin position="142"/>
        <end position="552"/>
    </location>
</feature>
<dbReference type="SUPFAM" id="SSF52743">
    <property type="entry name" value="Subtilisin-like"/>
    <property type="match status" value="1"/>
</dbReference>
<dbReference type="GO" id="GO:0016020">
    <property type="term" value="C:membrane"/>
    <property type="evidence" value="ECO:0007669"/>
    <property type="project" value="InterPro"/>
</dbReference>
<dbReference type="Proteomes" id="UP000076738">
    <property type="component" value="Unassembled WGS sequence"/>
</dbReference>
<dbReference type="CDD" id="cd07489">
    <property type="entry name" value="Peptidases_S8_5"/>
    <property type="match status" value="1"/>
</dbReference>
<dbReference type="GO" id="GO:0006508">
    <property type="term" value="P:proteolysis"/>
    <property type="evidence" value="ECO:0007669"/>
    <property type="project" value="UniProtKB-KW"/>
</dbReference>
<reference evidence="11 12" key="1">
    <citation type="journal article" date="2016" name="Mol. Biol. Evol.">
        <title>Comparative Genomics of Early-Diverging Mushroom-Forming Fungi Provides Insights into the Origins of Lignocellulose Decay Capabilities.</title>
        <authorList>
            <person name="Nagy L.G."/>
            <person name="Riley R."/>
            <person name="Tritt A."/>
            <person name="Adam C."/>
            <person name="Daum C."/>
            <person name="Floudas D."/>
            <person name="Sun H."/>
            <person name="Yadav J.S."/>
            <person name="Pangilinan J."/>
            <person name="Larsson K.H."/>
            <person name="Matsuura K."/>
            <person name="Barry K."/>
            <person name="Labutti K."/>
            <person name="Kuo R."/>
            <person name="Ohm R.A."/>
            <person name="Bhattacharya S.S."/>
            <person name="Shirouzu T."/>
            <person name="Yoshinaga Y."/>
            <person name="Martin F.M."/>
            <person name="Grigoriev I.V."/>
            <person name="Hibbett D.S."/>
        </authorList>
    </citation>
    <scope>NUCLEOTIDE SEQUENCE [LARGE SCALE GENOMIC DNA]</scope>
    <source>
        <strain evidence="11 12">TUFC12733</strain>
    </source>
</reference>
<name>A0A167PHE1_CALVF</name>
<keyword evidence="3 8" id="KW-0732">Signal</keyword>
<dbReference type="InterPro" id="IPR015500">
    <property type="entry name" value="Peptidase_S8_subtilisin-rel"/>
</dbReference>
<keyword evidence="12" id="KW-1185">Reference proteome</keyword>
<evidence type="ECO:0000256" key="3">
    <source>
        <dbReference type="ARBA" id="ARBA00022729"/>
    </source>
</evidence>
<dbReference type="OrthoDB" id="206201at2759"/>
<dbReference type="InterPro" id="IPR036852">
    <property type="entry name" value="Peptidase_S8/S53_dom_sf"/>
</dbReference>
<evidence type="ECO:0000256" key="4">
    <source>
        <dbReference type="ARBA" id="ARBA00022801"/>
    </source>
</evidence>
<evidence type="ECO:0000259" key="10">
    <source>
        <dbReference type="Pfam" id="PF06280"/>
    </source>
</evidence>
<dbReference type="PANTHER" id="PTHR43806:SF66">
    <property type="entry name" value="SERIN ENDOPEPTIDASE"/>
    <property type="match status" value="1"/>
</dbReference>
<keyword evidence="4 7" id="KW-0378">Hydrolase</keyword>
<organism evidence="11 12">
    <name type="scientific">Calocera viscosa (strain TUFC12733)</name>
    <dbReference type="NCBI Taxonomy" id="1330018"/>
    <lineage>
        <taxon>Eukaryota</taxon>
        <taxon>Fungi</taxon>
        <taxon>Dikarya</taxon>
        <taxon>Basidiomycota</taxon>
        <taxon>Agaricomycotina</taxon>
        <taxon>Dacrymycetes</taxon>
        <taxon>Dacrymycetales</taxon>
        <taxon>Dacrymycetaceae</taxon>
        <taxon>Calocera</taxon>
    </lineage>
</organism>
<dbReference type="InterPro" id="IPR023827">
    <property type="entry name" value="Peptidase_S8_Asp-AS"/>
</dbReference>
<dbReference type="AlphaFoldDB" id="A0A167PHE1"/>
<accession>A0A167PHE1</accession>
<evidence type="ECO:0000256" key="2">
    <source>
        <dbReference type="ARBA" id="ARBA00022670"/>
    </source>
</evidence>
<proteinExistence type="inferred from homology"/>
<dbReference type="PRINTS" id="PR00723">
    <property type="entry name" value="SUBTILISIN"/>
</dbReference>
<keyword evidence="5 7" id="KW-0720">Serine protease</keyword>
<dbReference type="STRING" id="1330018.A0A167PHE1"/>
<dbReference type="PROSITE" id="PS00136">
    <property type="entry name" value="SUBTILASE_ASP"/>
    <property type="match status" value="1"/>
</dbReference>
<sequence length="872" mass="92059">MSAMNAIFILALAAAVAALEIVPNAYIVEFDIPSGLSPRFSPHSDFYANLAGAGIKHSVRTEYNVPELFVGAAVDIHDGTHGAVLSSLDGVKSVSPVHQISPPSPVEVITWSDDDPPAYLPDTMSTHIMTGVDKLHAEGITGRGIKVGIIDSGIDYTNPWLGGCFGPGCKVASGWNFVGANYNATYTTEITSDVQDCVGHGTHVAGIVGANPGNMYNISGVAYDATLASYRVLGCEGIIPSDRLIDAMMKAYNDSCNVITISIGEPEGWSSAPIAVVASRITALGKIVTVAAGNDGRYGAWYASDLPSGIGTISVGSVLNDVIPAQNFTLSDGYGPVSYYQAVPFAIDHPIPIYPTSLNTSATDDACSPLPDSTPDLSGYVTLINANGCSLADKLNNAQAKGAEWILVYDVIQGPRRGGIYHNFTAALIPMADGIHIVTAIANGSNISATFLQDQPVLLPNPQRAGLISDFSTIGPTYDLFLAPSLAAPGEHILSTYPVSNGTFAIMSGTSMAAPFMGGAAALLLQAHGRNTHTAASAKDLFESTAKLVPVQNNDTSVLDPAIRQGAGLVNVYDAIHSSTILTPGELLLNDTDAFDGHHIISVFNMGNMTKSYTVSHQPAGTTLTYNASVALTFPLLLVQAAVTLSMSQTSFSLPPGTGTNISLTFTAPTGLDPATYPVYSGYIVVNSSSGESLHSSYLGVVGSVSEARILDNTDAYLGPGKFLPSLFEPQYEATPINYTDPSIEYFNMTTGDQPLLAYRLLFGTPLVNIDLISADENIEKRQIGGCSALPILGNLLHHTYRPRSSSSKMRTEDGFNRLLWNGTYTNGSYAANGEYKMLLRALKARGDATNEEDYEVWLSPIFGVNMSANES</sequence>
<protein>
    <submittedName>
        <fullName evidence="11">Subtilisin-like protease</fullName>
    </submittedName>
</protein>
<feature type="domain" description="C5a peptidase/Subtilisin-like protease SBT2-like Fn3-like" evidence="10">
    <location>
        <begin position="589"/>
        <end position="694"/>
    </location>
</feature>
<evidence type="ECO:0000256" key="8">
    <source>
        <dbReference type="SAM" id="SignalP"/>
    </source>
</evidence>
<evidence type="ECO:0000259" key="9">
    <source>
        <dbReference type="Pfam" id="PF00082"/>
    </source>
</evidence>
<comment type="similarity">
    <text evidence="1 7">Belongs to the peptidase S8 family.</text>
</comment>
<dbReference type="InterPro" id="IPR010435">
    <property type="entry name" value="C5a/SBT2-like_Fn3"/>
</dbReference>
<dbReference type="InterPro" id="IPR022398">
    <property type="entry name" value="Peptidase_S8_His-AS"/>
</dbReference>
<feature type="active site" description="Charge relay system" evidence="6 7">
    <location>
        <position position="151"/>
    </location>
</feature>
<evidence type="ECO:0000256" key="7">
    <source>
        <dbReference type="PROSITE-ProRule" id="PRU01240"/>
    </source>
</evidence>